<dbReference type="EMBL" id="ADZX01000640">
    <property type="protein sequence ID" value="EFK95828.1"/>
    <property type="molecule type" value="Genomic_DNA"/>
</dbReference>
<reference evidence="1" key="2">
    <citation type="journal article" date="2011" name="Microb. Ecol.">
        <title>Taxonomic and Functional Metagenomic Profiling of the Microbial Community in the Anoxic Sediment of a Sub-saline Shallow Lake (Laguna de Carrizo, Central Spain).</title>
        <authorList>
            <person name="Ferrer M."/>
            <person name="Guazzaroni M.E."/>
            <person name="Richter M."/>
            <person name="Garcia-Salamanca A."/>
            <person name="Yarza P."/>
            <person name="Suarez-Suarez A."/>
            <person name="Solano J."/>
            <person name="Alcaide M."/>
            <person name="van Dillewijn P."/>
            <person name="Molina-Henares M.A."/>
            <person name="Lopez-Cortes N."/>
            <person name="Al-Ramahi Y."/>
            <person name="Guerrero C."/>
            <person name="Acosta A."/>
            <person name="de Eugenio L.I."/>
            <person name="Martinez V."/>
            <person name="Marques S."/>
            <person name="Rojo F."/>
            <person name="Santero E."/>
            <person name="Genilloud O."/>
            <person name="Perez-Perez J."/>
            <person name="Rossello-Mora R."/>
            <person name="Ramos J.L."/>
        </authorList>
    </citation>
    <scope>NUCLEOTIDE SEQUENCE</scope>
</reference>
<dbReference type="InterPro" id="IPR011990">
    <property type="entry name" value="TPR-like_helical_dom_sf"/>
</dbReference>
<reference evidence="1" key="1">
    <citation type="submission" date="2010-07" db="EMBL/GenBank/DDBJ databases">
        <authorList>
            <consortium name="CONSOLIDER consortium CSD2007-00005"/>
            <person name="Guazzaroni M.-E."/>
            <person name="Richter M."/>
            <person name="Garcia-Salamanca A."/>
            <person name="Yarza P."/>
            <person name="Ferrer M."/>
        </authorList>
    </citation>
    <scope>NUCLEOTIDE SEQUENCE</scope>
</reference>
<dbReference type="SUPFAM" id="SSF48452">
    <property type="entry name" value="TPR-like"/>
    <property type="match status" value="1"/>
</dbReference>
<organism evidence="1">
    <name type="scientific">sediment metagenome</name>
    <dbReference type="NCBI Taxonomy" id="749907"/>
    <lineage>
        <taxon>unclassified sequences</taxon>
        <taxon>metagenomes</taxon>
        <taxon>ecological metagenomes</taxon>
    </lineage>
</organism>
<sequence length="754" mass="85654">MNTRIRSTVPLLAFFVSAFDLTYAADPQSSQATISRNEEPKRNPRLAPIDKFLFDATGKLQMQIFGATDRKACEALLRGAPEKKRGALLLILAQNQRIMEKEPRKALYMLVRLALPKDVFESWNTADTAAQKQALALWKEEDRARAGSQARTPTPAGPFSPLPPIPEWGVTNDSIVFVLEIVRCLIDLGKLQDAFAIIDNLGKDFQDERRVLTAECAGELMVKMQLYEKGLAFFKFALHALEALKSSEYTENQKLLQRRVSQKMAEAQWLWECEQYGEGWVRYRDAEEKRRKENDFLDAFLLYAHIRQYFDKTVYAEAATCYSIKCLLALASDEGQKKAKETLRQAEIGQREQSRRLALAKQAGVPPSALSDFAKKAEDTTKRLVTLRTVPLGPSAATAATKLAAEFLSANEWGLFRGETLADIGEYDLEHNFDAAKAEQQLNRAFLWFTKVGEMDAAVTAFDVPDKARQVSAPPPSMKLVDAFGNIRWADSSIGAIVNHRTCAWYTPYFQMQTGTKRSLCQFILGNKEAAIAGLDIILSTDVHEKRLVENKMPNSYFRLKSEFNQDRMFATKTDLKHFKEPVRTKIIIADYYYEIEKWPEALHRYRQIDVQSGRELDETARAYLDLALGYSSGAIGLAEESLSHFMKFETLYENTPSWPRAMFHLFAHYQNEVQTHPKALVCLQRIQDKMPRTAFGRDAHIFKGIFFFSFGEVNRAKTIFEECIDKYPTTTTERCAKQYLAMIDAKATKGGSE</sequence>
<dbReference type="Gene3D" id="1.25.40.10">
    <property type="entry name" value="Tetratricopeptide repeat domain"/>
    <property type="match status" value="1"/>
</dbReference>
<dbReference type="AlphaFoldDB" id="D9PKT9"/>
<gene>
    <name evidence="1" type="ORF">LDC_2158</name>
</gene>
<protein>
    <submittedName>
        <fullName evidence="1">Secreted protein</fullName>
    </submittedName>
</protein>
<accession>D9PKT9</accession>
<evidence type="ECO:0000313" key="1">
    <source>
        <dbReference type="EMBL" id="EFK95828.1"/>
    </source>
</evidence>
<proteinExistence type="predicted"/>
<comment type="caution">
    <text evidence="1">The sequence shown here is derived from an EMBL/GenBank/DDBJ whole genome shotgun (WGS) entry which is preliminary data.</text>
</comment>
<name>D9PKT9_9ZZZZ</name>